<protein>
    <recommendedName>
        <fullName evidence="3">Zn(2)-C6 fungal-type domain-containing protein</fullName>
    </recommendedName>
</protein>
<organism evidence="5 7">
    <name type="scientific">Claviceps arundinis</name>
    <dbReference type="NCBI Taxonomy" id="1623583"/>
    <lineage>
        <taxon>Eukaryota</taxon>
        <taxon>Fungi</taxon>
        <taxon>Dikarya</taxon>
        <taxon>Ascomycota</taxon>
        <taxon>Pezizomycotina</taxon>
        <taxon>Sordariomycetes</taxon>
        <taxon>Hypocreomycetidae</taxon>
        <taxon>Hypocreales</taxon>
        <taxon>Clavicipitaceae</taxon>
        <taxon>Claviceps</taxon>
    </lineage>
</organism>
<evidence type="ECO:0000313" key="6">
    <source>
        <dbReference type="Proteomes" id="UP000742024"/>
    </source>
</evidence>
<proteinExistence type="predicted"/>
<feature type="domain" description="Zn(2)-C6 fungal-type" evidence="3">
    <location>
        <begin position="9"/>
        <end position="37"/>
    </location>
</feature>
<dbReference type="PANTHER" id="PTHR37534">
    <property type="entry name" value="TRANSCRIPTIONAL ACTIVATOR PROTEIN UGA3"/>
    <property type="match status" value="1"/>
</dbReference>
<evidence type="ECO:0000256" key="2">
    <source>
        <dbReference type="ARBA" id="ARBA00023242"/>
    </source>
</evidence>
<dbReference type="OrthoDB" id="5380854at2759"/>
<dbReference type="EMBL" id="SRPR01000254">
    <property type="protein sequence ID" value="KAG5955509.1"/>
    <property type="molecule type" value="Genomic_DNA"/>
</dbReference>
<evidence type="ECO:0000259" key="3">
    <source>
        <dbReference type="PROSITE" id="PS50048"/>
    </source>
</evidence>
<comment type="subcellular location">
    <subcellularLocation>
        <location evidence="1">Nucleus</location>
    </subcellularLocation>
</comment>
<dbReference type="GO" id="GO:0008270">
    <property type="term" value="F:zinc ion binding"/>
    <property type="evidence" value="ECO:0007669"/>
    <property type="project" value="InterPro"/>
</dbReference>
<dbReference type="InterPro" id="IPR021858">
    <property type="entry name" value="Fun_TF"/>
</dbReference>
<gene>
    <name evidence="5" type="ORF">E4U56_007405</name>
    <name evidence="4" type="ORF">E4U57_003397</name>
</gene>
<comment type="caution">
    <text evidence="5">The sequence shown here is derived from an EMBL/GenBank/DDBJ whole genome shotgun (WGS) entry which is preliminary data.</text>
</comment>
<reference evidence="5 6" key="1">
    <citation type="journal article" date="2020" name="bioRxiv">
        <title>Whole genome comparisons of ergot fungi reveals the divergence and evolution of species within the genus Claviceps are the result of varying mechanisms driving genome evolution and host range expansion.</title>
        <authorList>
            <person name="Wyka S.A."/>
            <person name="Mondo S.J."/>
            <person name="Liu M."/>
            <person name="Dettman J."/>
            <person name="Nalam V."/>
            <person name="Broders K.D."/>
        </authorList>
    </citation>
    <scope>NUCLEOTIDE SEQUENCE</scope>
    <source>
        <strain evidence="5">CCC 1102</strain>
        <strain evidence="4 6">LM583</strain>
    </source>
</reference>
<evidence type="ECO:0000256" key="1">
    <source>
        <dbReference type="ARBA" id="ARBA00004123"/>
    </source>
</evidence>
<evidence type="ECO:0000313" key="4">
    <source>
        <dbReference type="EMBL" id="KAG5955509.1"/>
    </source>
</evidence>
<evidence type="ECO:0000313" key="5">
    <source>
        <dbReference type="EMBL" id="KAG5977653.1"/>
    </source>
</evidence>
<keyword evidence="6" id="KW-1185">Reference proteome</keyword>
<dbReference type="SMART" id="SM00066">
    <property type="entry name" value="GAL4"/>
    <property type="match status" value="1"/>
</dbReference>
<dbReference type="Pfam" id="PF00172">
    <property type="entry name" value="Zn_clus"/>
    <property type="match status" value="1"/>
</dbReference>
<dbReference type="GO" id="GO:0045944">
    <property type="term" value="P:positive regulation of transcription by RNA polymerase II"/>
    <property type="evidence" value="ECO:0007669"/>
    <property type="project" value="TreeGrafter"/>
</dbReference>
<name>A0A9P7MZW3_9HYPO</name>
<dbReference type="Pfam" id="PF11951">
    <property type="entry name" value="Fungal_trans_2"/>
    <property type="match status" value="1"/>
</dbReference>
<accession>A0A9P7MZW3</accession>
<dbReference type="PROSITE" id="PS00463">
    <property type="entry name" value="ZN2_CY6_FUNGAL_1"/>
    <property type="match status" value="1"/>
</dbReference>
<dbReference type="EMBL" id="SRPS01000007">
    <property type="protein sequence ID" value="KAG5977653.1"/>
    <property type="molecule type" value="Genomic_DNA"/>
</dbReference>
<keyword evidence="2" id="KW-0539">Nucleus</keyword>
<evidence type="ECO:0000313" key="7">
    <source>
        <dbReference type="Proteomes" id="UP000784919"/>
    </source>
</evidence>
<dbReference type="AlphaFoldDB" id="A0A9P7MZW3"/>
<dbReference type="PANTHER" id="PTHR37534:SF51">
    <property type="entry name" value="ACRIFLAVINE SENSITIVITY CONTROL PROTEIN ACR-2"/>
    <property type="match status" value="1"/>
</dbReference>
<dbReference type="Proteomes" id="UP000784919">
    <property type="component" value="Unassembled WGS sequence"/>
</dbReference>
<dbReference type="Proteomes" id="UP000742024">
    <property type="component" value="Unassembled WGS sequence"/>
</dbReference>
<dbReference type="GO" id="GO:0000976">
    <property type="term" value="F:transcription cis-regulatory region binding"/>
    <property type="evidence" value="ECO:0007669"/>
    <property type="project" value="TreeGrafter"/>
</dbReference>
<dbReference type="Gene3D" id="4.10.240.10">
    <property type="entry name" value="Zn(2)-C6 fungal-type DNA-binding domain"/>
    <property type="match status" value="1"/>
</dbReference>
<dbReference type="SUPFAM" id="SSF57701">
    <property type="entry name" value="Zn2/Cys6 DNA-binding domain"/>
    <property type="match status" value="1"/>
</dbReference>
<dbReference type="GO" id="GO:0000981">
    <property type="term" value="F:DNA-binding transcription factor activity, RNA polymerase II-specific"/>
    <property type="evidence" value="ECO:0007669"/>
    <property type="project" value="InterPro"/>
</dbReference>
<sequence length="611" mass="67969">MLANRITKPCHNCRRRRLRCDRSWPTCHKCAASEQECLGYGKVFVWAPAIDFDGAPRPPHASGRRLSGQGQYQPRVLDSRALGAATNTHETESISAVWAQEALCGSHDRVVECQDQSIQQAGGPPTRPGDPCQVELENQQEQLLLPDAKRSHDVTSSGKIVSDDLINECSSRELVEPCQRLEGLGFLASGSLIDPLFQDLDRNSRYYLAHFADSLCKDLVARDTPYSNPFRELIPLTQKHPFLLQILIATSAIHWSNKFRPIGAIPPGLPDPSGYLAQLRSQHLSSRQALIDALTAKQKALGYLRDVLDALDPAGGEVILAAMHFLVKFDLIDLDRNNDKAWQVHMKGTSIILAYLVHDSISHGCSSRVLRDCVLADCFIYHILGSTLATGAIASRIARYAFELLPIIKRVEVNSYLSCPPELLQTILHASLLSYETPCTDGSHSASVADQALRLIDEALAFDISSWADRLRELPNVSDIDSRIHIASAHRSAVCLYILQALPVVRTVRPIDTMVLVGDIFGHLGQIDDRDPYFKATSWPLFIAGAETREADHRAWAMSRMFAIWEICPWGYIFKAIKMLRATWQIQDSGAGSGVSWLRDLKDMGFEYLIV</sequence>
<dbReference type="InterPro" id="IPR036864">
    <property type="entry name" value="Zn2-C6_fun-type_DNA-bd_sf"/>
</dbReference>
<dbReference type="InterPro" id="IPR001138">
    <property type="entry name" value="Zn2Cys6_DnaBD"/>
</dbReference>
<dbReference type="GO" id="GO:0005634">
    <property type="term" value="C:nucleus"/>
    <property type="evidence" value="ECO:0007669"/>
    <property type="project" value="UniProtKB-SubCell"/>
</dbReference>
<dbReference type="PROSITE" id="PS50048">
    <property type="entry name" value="ZN2_CY6_FUNGAL_2"/>
    <property type="match status" value="1"/>
</dbReference>